<dbReference type="InParanoid" id="D3AZF6"/>
<evidence type="ECO:0000313" key="2">
    <source>
        <dbReference type="Proteomes" id="UP000001396"/>
    </source>
</evidence>
<accession>D3AZF6</accession>
<dbReference type="RefSeq" id="XP_020437647.1">
    <property type="nucleotide sequence ID" value="XM_020572504.1"/>
</dbReference>
<dbReference type="EMBL" id="ADBJ01000007">
    <property type="protein sequence ID" value="EFA85539.1"/>
    <property type="molecule type" value="Genomic_DNA"/>
</dbReference>
<keyword evidence="2" id="KW-1185">Reference proteome</keyword>
<evidence type="ECO:0000313" key="1">
    <source>
        <dbReference type="EMBL" id="EFA85539.1"/>
    </source>
</evidence>
<gene>
    <name evidence="1" type="ORF">PPL_01497</name>
</gene>
<sequence>MNNNTIYQIYCWTIGASGRTAAATVAAEAESTITTTH</sequence>
<dbReference type="GeneID" id="31357025"/>
<reference evidence="1 2" key="1">
    <citation type="journal article" date="2011" name="Genome Res.">
        <title>Phylogeny-wide analysis of social amoeba genomes highlights ancient origins for complex intercellular communication.</title>
        <authorList>
            <person name="Heidel A.J."/>
            <person name="Lawal H.M."/>
            <person name="Felder M."/>
            <person name="Schilde C."/>
            <person name="Helps N.R."/>
            <person name="Tunggal B."/>
            <person name="Rivero F."/>
            <person name="John U."/>
            <person name="Schleicher M."/>
            <person name="Eichinger L."/>
            <person name="Platzer M."/>
            <person name="Noegel A.A."/>
            <person name="Schaap P."/>
            <person name="Gloeckner G."/>
        </authorList>
    </citation>
    <scope>NUCLEOTIDE SEQUENCE [LARGE SCALE GENOMIC DNA]</scope>
    <source>
        <strain evidence="2">ATCC 26659 / Pp 5 / PN500</strain>
    </source>
</reference>
<name>D3AZF6_HETP5</name>
<comment type="caution">
    <text evidence="1">The sequence shown here is derived from an EMBL/GenBank/DDBJ whole genome shotgun (WGS) entry which is preliminary data.</text>
</comment>
<proteinExistence type="predicted"/>
<dbReference type="AlphaFoldDB" id="D3AZF6"/>
<protein>
    <submittedName>
        <fullName evidence="1">Uncharacterized protein</fullName>
    </submittedName>
</protein>
<dbReference type="Proteomes" id="UP000001396">
    <property type="component" value="Unassembled WGS sequence"/>
</dbReference>
<organism evidence="1 2">
    <name type="scientific">Heterostelium pallidum (strain ATCC 26659 / Pp 5 / PN500)</name>
    <name type="common">Cellular slime mold</name>
    <name type="synonym">Polysphondylium pallidum</name>
    <dbReference type="NCBI Taxonomy" id="670386"/>
    <lineage>
        <taxon>Eukaryota</taxon>
        <taxon>Amoebozoa</taxon>
        <taxon>Evosea</taxon>
        <taxon>Eumycetozoa</taxon>
        <taxon>Dictyostelia</taxon>
        <taxon>Acytosteliales</taxon>
        <taxon>Acytosteliaceae</taxon>
        <taxon>Heterostelium</taxon>
    </lineage>
</organism>